<dbReference type="InterPro" id="IPR006118">
    <property type="entry name" value="Recombinase_CS"/>
</dbReference>
<dbReference type="InterPro" id="IPR006119">
    <property type="entry name" value="Resolv_N"/>
</dbReference>
<feature type="domain" description="Resolvase/invertase-type recombinase catalytic" evidence="6">
    <location>
        <begin position="11"/>
        <end position="156"/>
    </location>
</feature>
<dbReference type="EMBL" id="LBOG01000004">
    <property type="protein sequence ID" value="KKP30098.1"/>
    <property type="molecule type" value="Genomic_DNA"/>
</dbReference>
<dbReference type="GO" id="GO:0000150">
    <property type="term" value="F:DNA strand exchange activity"/>
    <property type="evidence" value="ECO:0007669"/>
    <property type="project" value="InterPro"/>
</dbReference>
<dbReference type="PANTHER" id="PTHR30461">
    <property type="entry name" value="DNA-INVERTASE FROM LAMBDOID PROPHAGE"/>
    <property type="match status" value="1"/>
</dbReference>
<dbReference type="InterPro" id="IPR036162">
    <property type="entry name" value="Resolvase-like_N_sf"/>
</dbReference>
<dbReference type="InterPro" id="IPR011109">
    <property type="entry name" value="DNA_bind_recombinase_dom"/>
</dbReference>
<dbReference type="SUPFAM" id="SSF53041">
    <property type="entry name" value="Resolvase-like"/>
    <property type="match status" value="1"/>
</dbReference>
<accession>A0A0F9YFG8</accession>
<dbReference type="Proteomes" id="UP000034934">
    <property type="component" value="Unassembled WGS sequence"/>
</dbReference>
<dbReference type="InterPro" id="IPR050639">
    <property type="entry name" value="SSR_resolvase"/>
</dbReference>
<keyword evidence="3" id="KW-0233">DNA recombination</keyword>
<evidence type="ECO:0000256" key="2">
    <source>
        <dbReference type="ARBA" id="ARBA00023125"/>
    </source>
</evidence>
<protein>
    <submittedName>
        <fullName evidence="8">Site-specific recombinase, DNA invertase Pin</fullName>
    </submittedName>
</protein>
<dbReference type="AlphaFoldDB" id="A0A0F9YFG8"/>
<dbReference type="PROSITE" id="PS51736">
    <property type="entry name" value="RECOMBINASES_3"/>
    <property type="match status" value="1"/>
</dbReference>
<dbReference type="Pfam" id="PF07508">
    <property type="entry name" value="Recombinase"/>
    <property type="match status" value="1"/>
</dbReference>
<dbReference type="InterPro" id="IPR038109">
    <property type="entry name" value="DNA_bind_recomb_sf"/>
</dbReference>
<dbReference type="SMART" id="SM00857">
    <property type="entry name" value="Resolvase"/>
    <property type="match status" value="1"/>
</dbReference>
<keyword evidence="2" id="KW-0238">DNA-binding</keyword>
<name>A0A0F9YFG8_9BACT</name>
<feature type="domain" description="Recombinase" evidence="7">
    <location>
        <begin position="164"/>
        <end position="312"/>
    </location>
</feature>
<evidence type="ECO:0000256" key="4">
    <source>
        <dbReference type="PIRSR" id="PIRSR606118-50"/>
    </source>
</evidence>
<dbReference type="Gene3D" id="3.40.50.1390">
    <property type="entry name" value="Resolvase, N-terminal catalytic domain"/>
    <property type="match status" value="1"/>
</dbReference>
<evidence type="ECO:0000259" key="6">
    <source>
        <dbReference type="PROSITE" id="PS51736"/>
    </source>
</evidence>
<dbReference type="PROSITE" id="PS51737">
    <property type="entry name" value="RECOMBINASE_DNA_BIND"/>
    <property type="match status" value="1"/>
</dbReference>
<dbReference type="CDD" id="cd00338">
    <property type="entry name" value="Ser_Recombinase"/>
    <property type="match status" value="1"/>
</dbReference>
<dbReference type="GO" id="GO:0003677">
    <property type="term" value="F:DNA binding"/>
    <property type="evidence" value="ECO:0007669"/>
    <property type="project" value="UniProtKB-KW"/>
</dbReference>
<keyword evidence="1" id="KW-0229">DNA integration</keyword>
<evidence type="ECO:0000256" key="3">
    <source>
        <dbReference type="ARBA" id="ARBA00023172"/>
    </source>
</evidence>
<proteinExistence type="predicted"/>
<evidence type="ECO:0000256" key="1">
    <source>
        <dbReference type="ARBA" id="ARBA00022908"/>
    </source>
</evidence>
<organism evidence="8 9">
    <name type="scientific">Candidatus Nomurabacteria bacterium GW2011_GWF1_31_48</name>
    <dbReference type="NCBI Taxonomy" id="1618767"/>
    <lineage>
        <taxon>Bacteria</taxon>
        <taxon>Candidatus Nomuraibacteriota</taxon>
    </lineage>
</organism>
<feature type="active site" description="O-(5'-phospho-DNA)-serine intermediate" evidence="4 5">
    <location>
        <position position="19"/>
    </location>
</feature>
<evidence type="ECO:0000313" key="9">
    <source>
        <dbReference type="Proteomes" id="UP000034934"/>
    </source>
</evidence>
<dbReference type="Gene3D" id="3.90.1750.20">
    <property type="entry name" value="Putative Large Serine Recombinase, Chain B, Domain 2"/>
    <property type="match status" value="1"/>
</dbReference>
<evidence type="ECO:0000313" key="8">
    <source>
        <dbReference type="EMBL" id="KKP30098.1"/>
    </source>
</evidence>
<gene>
    <name evidence="8" type="ORF">UR19_C0004G0006</name>
</gene>
<comment type="caution">
    <text evidence="8">The sequence shown here is derived from an EMBL/GenBank/DDBJ whole genome shotgun (WGS) entry which is preliminary data.</text>
</comment>
<dbReference type="PATRIC" id="fig|1618767.3.peg.505"/>
<evidence type="ECO:0000256" key="5">
    <source>
        <dbReference type="PROSITE-ProRule" id="PRU10137"/>
    </source>
</evidence>
<dbReference type="PROSITE" id="PS00397">
    <property type="entry name" value="RECOMBINASES_1"/>
    <property type="match status" value="1"/>
</dbReference>
<dbReference type="Pfam" id="PF00239">
    <property type="entry name" value="Resolvase"/>
    <property type="match status" value="1"/>
</dbReference>
<dbReference type="PANTHER" id="PTHR30461:SF23">
    <property type="entry name" value="DNA RECOMBINASE-RELATED"/>
    <property type="match status" value="1"/>
</dbReference>
<evidence type="ECO:0000259" key="7">
    <source>
        <dbReference type="PROSITE" id="PS51737"/>
    </source>
</evidence>
<sequence length="554" mass="63910">MENVIKKEIKFIAVYARVSTSNQEDQKTVEAQLSEDREFAKKNGYIIIKEYIDEGWSGDVIARPSLDQLRHDARNRAWDAVLVYDPDRLGRQLVYQQLVIDELKKIGIEILFVTMPPVNNASDKLLFGVRGLFAEYEKAKITERFRIGKVNRVKNNQVLTTEAPFGYTYILNKGKRGSTDYISGHYEINPREAEIIRNIFHWVADDGLTLRAVVRKLQDLGIKPRKSKRGVWNTSTLSTLLRHEVFIGTTYWGASYATVPINPIKNEKYKKVEKSSRRMKSKDQWYAITVPAIIEKDLFERAGLRLKKNFATLGRNTKNHYLLASKIWCLCGQRRAGEGPQHGKHLYYRCTDRVHSFPLPPSCVEGGINAKITDKVLWDRLKMIMSSPELLSEQIKKWQEKNKSNNILNSTINIKSTEDEIAKLQAQESRFAVAYSKEVISLKQFEEFVAPIRVKIREFEDQIIKANLEKTPKNDILLPSSDEVEVFAKEAVEGLENLSFELKQAFIRTVVNQATASRKSLQVYGIISLSEIYVKFFSKYRNCRFTKCRKVDTF</sequence>
<reference evidence="8 9" key="1">
    <citation type="journal article" date="2015" name="Nature">
        <title>rRNA introns, odd ribosomes, and small enigmatic genomes across a large radiation of phyla.</title>
        <authorList>
            <person name="Brown C.T."/>
            <person name="Hug L.A."/>
            <person name="Thomas B.C."/>
            <person name="Sharon I."/>
            <person name="Castelle C.J."/>
            <person name="Singh A."/>
            <person name="Wilkins M.J."/>
            <person name="Williams K.H."/>
            <person name="Banfield J.F."/>
        </authorList>
    </citation>
    <scope>NUCLEOTIDE SEQUENCE [LARGE SCALE GENOMIC DNA]</scope>
</reference>
<dbReference type="GO" id="GO:0015074">
    <property type="term" value="P:DNA integration"/>
    <property type="evidence" value="ECO:0007669"/>
    <property type="project" value="UniProtKB-KW"/>
</dbReference>